<dbReference type="Proteomes" id="UP000288953">
    <property type="component" value="Chromosome"/>
</dbReference>
<dbReference type="EMBL" id="CP026512">
    <property type="protein sequence ID" value="QAX82157.1"/>
    <property type="molecule type" value="Genomic_DNA"/>
</dbReference>
<organism evidence="1 2">
    <name type="scientific">Candidatus Pseudomonas adelgestsugas</name>
    <dbReference type="NCBI Taxonomy" id="1302376"/>
    <lineage>
        <taxon>Bacteria</taxon>
        <taxon>Pseudomonadati</taxon>
        <taxon>Pseudomonadota</taxon>
        <taxon>Gammaproteobacteria</taxon>
        <taxon>Pseudomonadales</taxon>
        <taxon>Pseudomonadaceae</taxon>
        <taxon>Pseudomonas</taxon>
    </lineage>
</organism>
<gene>
    <name evidence="1" type="ORF">C3B55_00847</name>
</gene>
<sequence length="48" mass="6020">MFFYQHGQNFILRLWQPFFHVVDLFNKRVISVNFFADQIKFHDSRNRD</sequence>
<accession>A0ABX5R935</accession>
<keyword evidence="2" id="KW-1185">Reference proteome</keyword>
<protein>
    <submittedName>
        <fullName evidence="1">Uncharacterized protein</fullName>
    </submittedName>
</protein>
<evidence type="ECO:0000313" key="1">
    <source>
        <dbReference type="EMBL" id="QAX82157.1"/>
    </source>
</evidence>
<evidence type="ECO:0000313" key="2">
    <source>
        <dbReference type="Proteomes" id="UP000288953"/>
    </source>
</evidence>
<name>A0ABX5R935_9PSED</name>
<reference evidence="1 2" key="1">
    <citation type="journal article" date="2018" name="Genome Biol. Evol.">
        <title>Partnering With a Pest: Genomes of Hemlock Woolly Adelgid Symbionts Reveal Atypical Nutritional Provisioning Patterns in Dual-Obligate Bacteria.</title>
        <authorList>
            <person name="Weglarz K.M."/>
            <person name="Havill N.P."/>
            <person name="Burke G.R."/>
            <person name="von Dohlen C.D."/>
        </authorList>
    </citation>
    <scope>NUCLEOTIDE SEQUENCE [LARGE SCALE GENOMIC DNA]</scope>
    <source>
        <strain evidence="1 2">HWA_ENA</strain>
    </source>
</reference>
<proteinExistence type="predicted"/>